<comment type="caution">
    <text evidence="3">The sequence shown here is derived from an EMBL/GenBank/DDBJ whole genome shotgun (WGS) entry which is preliminary data.</text>
</comment>
<organism evidence="3 5">
    <name type="scientific">Rhizophagus clarus</name>
    <dbReference type="NCBI Taxonomy" id="94130"/>
    <lineage>
        <taxon>Eukaryota</taxon>
        <taxon>Fungi</taxon>
        <taxon>Fungi incertae sedis</taxon>
        <taxon>Mucoromycota</taxon>
        <taxon>Glomeromycotina</taxon>
        <taxon>Glomeromycetes</taxon>
        <taxon>Glomerales</taxon>
        <taxon>Glomeraceae</taxon>
        <taxon>Rhizophagus</taxon>
    </lineage>
</organism>
<dbReference type="PANTHER" id="PTHR44329">
    <property type="entry name" value="SERINE/THREONINE-PROTEIN KINASE TNNI3K-RELATED"/>
    <property type="match status" value="1"/>
</dbReference>
<dbReference type="InterPro" id="IPR011009">
    <property type="entry name" value="Kinase-like_dom_sf"/>
</dbReference>
<evidence type="ECO:0000313" key="3">
    <source>
        <dbReference type="EMBL" id="GBB87618.1"/>
    </source>
</evidence>
<dbReference type="GO" id="GO:0004674">
    <property type="term" value="F:protein serine/threonine kinase activity"/>
    <property type="evidence" value="ECO:0007669"/>
    <property type="project" value="TreeGrafter"/>
</dbReference>
<dbReference type="Proteomes" id="UP000615446">
    <property type="component" value="Unassembled WGS sequence"/>
</dbReference>
<keyword evidence="4" id="KW-0808">Transferase</keyword>
<dbReference type="EMBL" id="BLAL01000012">
    <property type="protein sequence ID" value="GES74722.1"/>
    <property type="molecule type" value="Genomic_DNA"/>
</dbReference>
<reference evidence="4" key="2">
    <citation type="submission" date="2019-10" db="EMBL/GenBank/DDBJ databases">
        <title>Conservation and host-specific expression of non-tandemly repeated heterogenous ribosome RNA gene in arbuscular mycorrhizal fungi.</title>
        <authorList>
            <person name="Maeda T."/>
            <person name="Kobayashi Y."/>
            <person name="Nakagawa T."/>
            <person name="Ezawa T."/>
            <person name="Yamaguchi K."/>
            <person name="Bino T."/>
            <person name="Nishimoto Y."/>
            <person name="Shigenobu S."/>
            <person name="Kawaguchi M."/>
        </authorList>
    </citation>
    <scope>NUCLEOTIDE SEQUENCE</scope>
    <source>
        <strain evidence="4">HR1</strain>
    </source>
</reference>
<accession>A0A2Z6R4C0</accession>
<dbReference type="EMBL" id="BEXD01000458">
    <property type="protein sequence ID" value="GBB87618.1"/>
    <property type="molecule type" value="Genomic_DNA"/>
</dbReference>
<evidence type="ECO:0000313" key="5">
    <source>
        <dbReference type="Proteomes" id="UP000247702"/>
    </source>
</evidence>
<proteinExistence type="predicted"/>
<dbReference type="Gene3D" id="1.10.510.10">
    <property type="entry name" value="Transferase(Phosphotransferase) domain 1"/>
    <property type="match status" value="1"/>
</dbReference>
<dbReference type="GO" id="GO:0005524">
    <property type="term" value="F:ATP binding"/>
    <property type="evidence" value="ECO:0007669"/>
    <property type="project" value="InterPro"/>
</dbReference>
<dbReference type="SUPFAM" id="SSF56112">
    <property type="entry name" value="Protein kinase-like (PK-like)"/>
    <property type="match status" value="1"/>
</dbReference>
<sequence>MKIKFNILKNKNCSYCNEILTKKSCNVCDPFGMIEGWTSGNLDIDKFIKDTIYDVRNSTQNRVYEFLEWVASDRFKDIKEIGKGGFSKVYSATWIDGKSEYYKNDGNYKKEKSKPMMKVALKSLNGSQYMSNEYLNELKIHWNITKIFGLSLYGITKDKKTQDFMMILEFAQEGSLKSILSRNFKNTLWKNKIKILHDTLVDLQKLHELGYFHKDFHSGNILQVCDDVSYISDFGLSGPANEQKSDKNIYGVMPYVAPEVLNGKPYMSSSDIYSVGVIMAELSSGKPPFYDKKHDLSLTLAICNGLRPEFGKGTPEFYMKLACKCMNGNSDERPTAKDLVDIFKFWYSTISAIEVEKFGYEGKEIKEAFNEADKEIPNISTSYEMNSGSVYVSRPFKSYNDSLLIPVDNNEDHDSNQSDLEIPQSIHN</sequence>
<dbReference type="PROSITE" id="PS50011">
    <property type="entry name" value="PROTEIN_KINASE_DOM"/>
    <property type="match status" value="1"/>
</dbReference>
<evidence type="ECO:0000313" key="4">
    <source>
        <dbReference type="EMBL" id="GES74722.1"/>
    </source>
</evidence>
<name>A0A2Z6R4C0_9GLOM</name>
<gene>
    <name evidence="4" type="ORF">RCL2_000219000</name>
    <name evidence="3" type="ORF">RclHR1_01410001</name>
</gene>
<reference evidence="3 5" key="1">
    <citation type="submission" date="2017-11" db="EMBL/GenBank/DDBJ databases">
        <title>The genome of Rhizophagus clarus HR1 reveals common genetic basis of auxotrophy among arbuscular mycorrhizal fungi.</title>
        <authorList>
            <person name="Kobayashi Y."/>
        </authorList>
    </citation>
    <scope>NUCLEOTIDE SEQUENCE [LARGE SCALE GENOMIC DNA]</scope>
    <source>
        <strain evidence="3 5">HR1</strain>
    </source>
</reference>
<dbReference type="AlphaFoldDB" id="A0A2Z6R4C0"/>
<dbReference type="OrthoDB" id="2309686at2759"/>
<protein>
    <submittedName>
        <fullName evidence="4">Kinase-like domain-containing protein</fullName>
    </submittedName>
</protein>
<dbReference type="Pfam" id="PF07714">
    <property type="entry name" value="PK_Tyr_Ser-Thr"/>
    <property type="match status" value="1"/>
</dbReference>
<feature type="domain" description="Protein kinase" evidence="2">
    <location>
        <begin position="75"/>
        <end position="347"/>
    </location>
</feature>
<evidence type="ECO:0000256" key="1">
    <source>
        <dbReference type="SAM" id="MobiDB-lite"/>
    </source>
</evidence>
<dbReference type="InterPro" id="IPR000719">
    <property type="entry name" value="Prot_kinase_dom"/>
</dbReference>
<feature type="region of interest" description="Disordered" evidence="1">
    <location>
        <begin position="407"/>
        <end position="428"/>
    </location>
</feature>
<dbReference type="InterPro" id="IPR001245">
    <property type="entry name" value="Ser-Thr/Tyr_kinase_cat_dom"/>
</dbReference>
<dbReference type="Proteomes" id="UP000247702">
    <property type="component" value="Unassembled WGS sequence"/>
</dbReference>
<keyword evidence="4" id="KW-0418">Kinase</keyword>
<dbReference type="InterPro" id="IPR051681">
    <property type="entry name" value="Ser/Thr_Kinases-Pseudokinases"/>
</dbReference>
<keyword evidence="5" id="KW-1185">Reference proteome</keyword>
<evidence type="ECO:0000259" key="2">
    <source>
        <dbReference type="PROSITE" id="PS50011"/>
    </source>
</evidence>